<dbReference type="EnsemblMetazoa" id="PPA41015.1">
    <property type="protein sequence ID" value="PPA41015.1"/>
    <property type="gene ID" value="WBGene00279384"/>
</dbReference>
<feature type="transmembrane region" description="Helical" evidence="5">
    <location>
        <begin position="111"/>
        <end position="130"/>
    </location>
</feature>
<evidence type="ECO:0000313" key="7">
    <source>
        <dbReference type="EnsemblMetazoa" id="PPA41015.1"/>
    </source>
</evidence>
<feature type="transmembrane region" description="Helical" evidence="5">
    <location>
        <begin position="220"/>
        <end position="243"/>
    </location>
</feature>
<evidence type="ECO:0000256" key="1">
    <source>
        <dbReference type="ARBA" id="ARBA00004370"/>
    </source>
</evidence>
<dbReference type="Pfam" id="PF10328">
    <property type="entry name" value="7TM_GPCR_Srx"/>
    <property type="match status" value="1"/>
</dbReference>
<dbReference type="InterPro" id="IPR019430">
    <property type="entry name" value="7TM_GPCR_serpentine_rcpt_Srx"/>
</dbReference>
<evidence type="ECO:0000313" key="8">
    <source>
        <dbReference type="Proteomes" id="UP000005239"/>
    </source>
</evidence>
<gene>
    <name evidence="7" type="primary">WBGene00279384</name>
</gene>
<keyword evidence="8" id="KW-1185">Reference proteome</keyword>
<feature type="transmembrane region" description="Helical" evidence="5">
    <location>
        <begin position="249"/>
        <end position="273"/>
    </location>
</feature>
<dbReference type="AlphaFoldDB" id="A0A8R1UUB4"/>
<keyword evidence="2 5" id="KW-0812">Transmembrane</keyword>
<dbReference type="PANTHER" id="PTHR23013:SF27">
    <property type="entry name" value="G-PROTEIN COUPLED RECEPTORS FAMILY 1 PROFILE DOMAIN-CONTAINING PROTEIN"/>
    <property type="match status" value="1"/>
</dbReference>
<evidence type="ECO:0000256" key="2">
    <source>
        <dbReference type="ARBA" id="ARBA00022692"/>
    </source>
</evidence>
<feature type="transmembrane region" description="Helical" evidence="5">
    <location>
        <begin position="81"/>
        <end position="99"/>
    </location>
</feature>
<dbReference type="InterPro" id="IPR017452">
    <property type="entry name" value="GPCR_Rhodpsn_7TM"/>
</dbReference>
<dbReference type="CDD" id="cd00637">
    <property type="entry name" value="7tm_classA_rhodopsin-like"/>
    <property type="match status" value="1"/>
</dbReference>
<dbReference type="PROSITE" id="PS50262">
    <property type="entry name" value="G_PROTEIN_RECEP_F1_2"/>
    <property type="match status" value="1"/>
</dbReference>
<dbReference type="Gene3D" id="1.20.1070.10">
    <property type="entry name" value="Rhodopsin 7-helix transmembrane proteins"/>
    <property type="match status" value="1"/>
</dbReference>
<dbReference type="PANTHER" id="PTHR23013">
    <property type="entry name" value="SERPENTINE RECEPTOR"/>
    <property type="match status" value="1"/>
</dbReference>
<evidence type="ECO:0000256" key="3">
    <source>
        <dbReference type="ARBA" id="ARBA00022989"/>
    </source>
</evidence>
<feature type="transmembrane region" description="Helical" evidence="5">
    <location>
        <begin position="43"/>
        <end position="61"/>
    </location>
</feature>
<keyword evidence="3 5" id="KW-1133">Transmembrane helix</keyword>
<protein>
    <submittedName>
        <fullName evidence="7">G protein-coupled receptor</fullName>
    </submittedName>
</protein>
<proteinExistence type="predicted"/>
<accession>A0A8R1UUB4</accession>
<dbReference type="SUPFAM" id="SSF81321">
    <property type="entry name" value="Family A G protein-coupled receptor-like"/>
    <property type="match status" value="1"/>
</dbReference>
<dbReference type="GO" id="GO:0016020">
    <property type="term" value="C:membrane"/>
    <property type="evidence" value="ECO:0007669"/>
    <property type="project" value="UniProtKB-SubCell"/>
</dbReference>
<sequence>MGFVGFLCNALIFTSLYKSFRFSTFSSFSVLCCSRSISNCGTLLCFICYSGPVALLGQSYGTEILGRKFGHVTTLTYKSVVYIQLAIAFNRFIATFFTFKYHLIFSRRGTFIILGSVWSMTALHCIPEFMGTTLRWLTIPIEGLSDGCGYTFFYESLSWDYLDTPCSALLGGPLLFYPSYSVFLSSITLNLIIFIKLSYHTLMYSKKMGIQAKQRHRKNVRFFVQSFLQELMYIFEALFLQLTRPHDRFFAFVSYSLLWESTHVWDGFIVVLYRSDIRSRLTCAQRKSIMRRMTKVPV</sequence>
<evidence type="ECO:0000256" key="5">
    <source>
        <dbReference type="SAM" id="Phobius"/>
    </source>
</evidence>
<evidence type="ECO:0000256" key="4">
    <source>
        <dbReference type="ARBA" id="ARBA00023136"/>
    </source>
</evidence>
<organism evidence="7 8">
    <name type="scientific">Pristionchus pacificus</name>
    <name type="common">Parasitic nematode worm</name>
    <dbReference type="NCBI Taxonomy" id="54126"/>
    <lineage>
        <taxon>Eukaryota</taxon>
        <taxon>Metazoa</taxon>
        <taxon>Ecdysozoa</taxon>
        <taxon>Nematoda</taxon>
        <taxon>Chromadorea</taxon>
        <taxon>Rhabditida</taxon>
        <taxon>Rhabditina</taxon>
        <taxon>Diplogasteromorpha</taxon>
        <taxon>Diplogasteroidea</taxon>
        <taxon>Neodiplogasteridae</taxon>
        <taxon>Pristionchus</taxon>
    </lineage>
</organism>
<reference evidence="7" key="2">
    <citation type="submission" date="2022-06" db="UniProtKB">
        <authorList>
            <consortium name="EnsemblMetazoa"/>
        </authorList>
    </citation>
    <scope>IDENTIFICATION</scope>
    <source>
        <strain evidence="7">PS312</strain>
    </source>
</reference>
<feature type="domain" description="G-protein coupled receptors family 1 profile" evidence="6">
    <location>
        <begin position="8"/>
        <end position="298"/>
    </location>
</feature>
<feature type="transmembrane region" description="Helical" evidence="5">
    <location>
        <begin position="180"/>
        <end position="199"/>
    </location>
</feature>
<evidence type="ECO:0000259" key="6">
    <source>
        <dbReference type="PROSITE" id="PS50262"/>
    </source>
</evidence>
<comment type="subcellular location">
    <subcellularLocation>
        <location evidence="1">Membrane</location>
    </subcellularLocation>
</comment>
<keyword evidence="4 5" id="KW-0472">Membrane</keyword>
<dbReference type="Proteomes" id="UP000005239">
    <property type="component" value="Unassembled WGS sequence"/>
</dbReference>
<name>A0A8R1UUB4_PRIPA</name>
<reference evidence="8" key="1">
    <citation type="journal article" date="2008" name="Nat. Genet.">
        <title>The Pristionchus pacificus genome provides a unique perspective on nematode lifestyle and parasitism.</title>
        <authorList>
            <person name="Dieterich C."/>
            <person name="Clifton S.W."/>
            <person name="Schuster L.N."/>
            <person name="Chinwalla A."/>
            <person name="Delehaunty K."/>
            <person name="Dinkelacker I."/>
            <person name="Fulton L."/>
            <person name="Fulton R."/>
            <person name="Godfrey J."/>
            <person name="Minx P."/>
            <person name="Mitreva M."/>
            <person name="Roeseler W."/>
            <person name="Tian H."/>
            <person name="Witte H."/>
            <person name="Yang S.P."/>
            <person name="Wilson R.K."/>
            <person name="Sommer R.J."/>
        </authorList>
    </citation>
    <scope>NUCLEOTIDE SEQUENCE [LARGE SCALE GENOMIC DNA]</scope>
    <source>
        <strain evidence="8">PS312</strain>
    </source>
</reference>